<feature type="compositionally biased region" description="Basic and acidic residues" evidence="1">
    <location>
        <begin position="20"/>
        <end position="50"/>
    </location>
</feature>
<keyword evidence="2" id="KW-0472">Membrane</keyword>
<keyword evidence="5" id="KW-1185">Reference proteome</keyword>
<keyword evidence="2" id="KW-1133">Transmembrane helix</keyword>
<feature type="transmembrane region" description="Helical" evidence="2">
    <location>
        <begin position="240"/>
        <end position="265"/>
    </location>
</feature>
<feature type="transmembrane region" description="Helical" evidence="2">
    <location>
        <begin position="141"/>
        <end position="158"/>
    </location>
</feature>
<feature type="compositionally biased region" description="Basic and acidic residues" evidence="1">
    <location>
        <begin position="57"/>
        <end position="66"/>
    </location>
</feature>
<accession>A0A017TFY0</accession>
<proteinExistence type="predicted"/>
<feature type="domain" description="DUF6688" evidence="3">
    <location>
        <begin position="362"/>
        <end position="473"/>
    </location>
</feature>
<feature type="transmembrane region" description="Helical" evidence="2">
    <location>
        <begin position="215"/>
        <end position="234"/>
    </location>
</feature>
<keyword evidence="2" id="KW-0812">Transmembrane</keyword>
<reference evidence="4 5" key="1">
    <citation type="submission" date="2013-05" db="EMBL/GenBank/DDBJ databases">
        <title>Genome assembly of Chondromyces apiculatus DSM 436.</title>
        <authorList>
            <person name="Sharma G."/>
            <person name="Khatri I."/>
            <person name="Kaur C."/>
            <person name="Mayilraj S."/>
            <person name="Subramanian S."/>
        </authorList>
    </citation>
    <scope>NUCLEOTIDE SEQUENCE [LARGE SCALE GENOMIC DNA]</scope>
    <source>
        <strain evidence="4 5">DSM 436</strain>
    </source>
</reference>
<feature type="transmembrane region" description="Helical" evidence="2">
    <location>
        <begin position="111"/>
        <end position="129"/>
    </location>
</feature>
<organism evidence="4 5">
    <name type="scientific">Chondromyces apiculatus DSM 436</name>
    <dbReference type="NCBI Taxonomy" id="1192034"/>
    <lineage>
        <taxon>Bacteria</taxon>
        <taxon>Pseudomonadati</taxon>
        <taxon>Myxococcota</taxon>
        <taxon>Polyangia</taxon>
        <taxon>Polyangiales</taxon>
        <taxon>Polyangiaceae</taxon>
        <taxon>Chondromyces</taxon>
    </lineage>
</organism>
<feature type="transmembrane region" description="Helical" evidence="2">
    <location>
        <begin position="77"/>
        <end position="99"/>
    </location>
</feature>
<dbReference type="InterPro" id="IPR056491">
    <property type="entry name" value="DUF6688_C"/>
</dbReference>
<sequence length="474" mass="52788">MEPKEPNDGSQEPGTASSEPESRSEVERSSEPESRSEVESPSEPVERSEVESPSEPLPDRTQDETPKGSQHNCLVDAALALLLVMGYVSPLVLAMYAAANGLLGRFTLFQALMWAAPFGVLAVVVWLYRDIRRRGRRMLPIAAEVLVLGILPAWGLVYNHTANASCVVTTCDAETEAFRPLAEPEVWSLLGLHLLVVLAYAVSRRRPAALHGAGEVLVHAMLLVGMVMQTLLAVQFGHWALFGVMFPPLFLPTLAPVLTVILYAAEGIQRLLRRGGEAKMRVLRRAPESVFREAPDQELLPVVPEVHWPLFAKALLSSPVLLGIYAVVHAAWLGRADGALRVFTRTCKYTLSQVPLEIIPQDCHYLCTVAARGHTWLVQPLRVGRRGGKPILVNRQLAVANAFEDLLHTRWPRFGRLARRVYDRVGLPVSRYLRPRWASDLVYLAMKPAEWCFYVALLLLDPDAPEARIDRMYR</sequence>
<evidence type="ECO:0000259" key="3">
    <source>
        <dbReference type="Pfam" id="PF23543"/>
    </source>
</evidence>
<gene>
    <name evidence="4" type="ORF">CAP_8231</name>
</gene>
<dbReference type="Proteomes" id="UP000019678">
    <property type="component" value="Unassembled WGS sequence"/>
</dbReference>
<dbReference type="eggNOG" id="ENOG502Z9CJ">
    <property type="taxonomic scope" value="Bacteria"/>
</dbReference>
<protein>
    <recommendedName>
        <fullName evidence="3">DUF6688 domain-containing protein</fullName>
    </recommendedName>
</protein>
<feature type="region of interest" description="Disordered" evidence="1">
    <location>
        <begin position="1"/>
        <end position="70"/>
    </location>
</feature>
<evidence type="ECO:0000313" key="4">
    <source>
        <dbReference type="EMBL" id="EYF07730.1"/>
    </source>
</evidence>
<feature type="transmembrane region" description="Helical" evidence="2">
    <location>
        <begin position="186"/>
        <end position="203"/>
    </location>
</feature>
<dbReference type="OrthoDB" id="748630at2"/>
<name>A0A017TFY0_9BACT</name>
<dbReference type="STRING" id="1192034.CAP_8231"/>
<evidence type="ECO:0000256" key="1">
    <source>
        <dbReference type="SAM" id="MobiDB-lite"/>
    </source>
</evidence>
<evidence type="ECO:0000313" key="5">
    <source>
        <dbReference type="Proteomes" id="UP000019678"/>
    </source>
</evidence>
<dbReference type="AlphaFoldDB" id="A0A017TFY0"/>
<dbReference type="RefSeq" id="WP_044237284.1">
    <property type="nucleotide sequence ID" value="NZ_ASRX01000008.1"/>
</dbReference>
<evidence type="ECO:0000256" key="2">
    <source>
        <dbReference type="SAM" id="Phobius"/>
    </source>
</evidence>
<comment type="caution">
    <text evidence="4">The sequence shown here is derived from an EMBL/GenBank/DDBJ whole genome shotgun (WGS) entry which is preliminary data.</text>
</comment>
<dbReference type="Pfam" id="PF23543">
    <property type="entry name" value="DUF6688_C"/>
    <property type="match status" value="1"/>
</dbReference>
<dbReference type="EMBL" id="ASRX01000008">
    <property type="protein sequence ID" value="EYF07730.1"/>
    <property type="molecule type" value="Genomic_DNA"/>
</dbReference>